<dbReference type="Gene3D" id="3.90.1150.10">
    <property type="entry name" value="Aspartate Aminotransferase, domain 1"/>
    <property type="match status" value="1"/>
</dbReference>
<dbReference type="InterPro" id="IPR015421">
    <property type="entry name" value="PyrdxlP-dep_Trfase_major"/>
</dbReference>
<dbReference type="GO" id="GO:0005737">
    <property type="term" value="C:cytoplasm"/>
    <property type="evidence" value="ECO:0007669"/>
    <property type="project" value="InterPro"/>
</dbReference>
<evidence type="ECO:0000256" key="2">
    <source>
        <dbReference type="ARBA" id="ARBA00022801"/>
    </source>
</evidence>
<keyword evidence="1" id="KW-0662">Pyridine nucleotide biosynthesis</keyword>
<dbReference type="InterPro" id="IPR010111">
    <property type="entry name" value="Kynureninase"/>
</dbReference>
<dbReference type="PANTHER" id="PTHR14084">
    <property type="entry name" value="KYNURENINASE"/>
    <property type="match status" value="1"/>
</dbReference>
<dbReference type="InterPro" id="IPR015422">
    <property type="entry name" value="PyrdxlP-dep_Trfase_small"/>
</dbReference>
<organism evidence="5 6">
    <name type="scientific">Pandoraea cepalis</name>
    <dbReference type="NCBI Taxonomy" id="2508294"/>
    <lineage>
        <taxon>Bacteria</taxon>
        <taxon>Pseudomonadati</taxon>
        <taxon>Pseudomonadota</taxon>
        <taxon>Betaproteobacteria</taxon>
        <taxon>Burkholderiales</taxon>
        <taxon>Burkholderiaceae</taxon>
        <taxon>Pandoraea</taxon>
    </lineage>
</organism>
<dbReference type="GO" id="GO:0009435">
    <property type="term" value="P:NAD+ biosynthetic process"/>
    <property type="evidence" value="ECO:0007669"/>
    <property type="project" value="InterPro"/>
</dbReference>
<evidence type="ECO:0000313" key="6">
    <source>
        <dbReference type="Proteomes" id="UP000384354"/>
    </source>
</evidence>
<keyword evidence="5" id="KW-0808">Transferase</keyword>
<protein>
    <submittedName>
        <fullName evidence="5">Aminotransferase V</fullName>
    </submittedName>
</protein>
<keyword evidence="2" id="KW-0378">Hydrolase</keyword>
<keyword evidence="5" id="KW-0032">Aminotransferase</keyword>
<evidence type="ECO:0000256" key="3">
    <source>
        <dbReference type="ARBA" id="ARBA00022898"/>
    </source>
</evidence>
<dbReference type="EMBL" id="CABPSL010000011">
    <property type="protein sequence ID" value="VVE16493.1"/>
    <property type="molecule type" value="Genomic_DNA"/>
</dbReference>
<dbReference type="GO" id="GO:0030429">
    <property type="term" value="F:kynureninase activity"/>
    <property type="evidence" value="ECO:0007669"/>
    <property type="project" value="InterPro"/>
</dbReference>
<dbReference type="InterPro" id="IPR015424">
    <property type="entry name" value="PyrdxlP-dep_Trfase"/>
</dbReference>
<name>A0A5E4VXC2_9BURK</name>
<proteinExistence type="predicted"/>
<dbReference type="PANTHER" id="PTHR14084:SF0">
    <property type="entry name" value="KYNURENINASE"/>
    <property type="match status" value="1"/>
</dbReference>
<evidence type="ECO:0000259" key="4">
    <source>
        <dbReference type="Pfam" id="PF00266"/>
    </source>
</evidence>
<dbReference type="AlphaFoldDB" id="A0A5E4VXC2"/>
<dbReference type="GO" id="GO:0008483">
    <property type="term" value="F:transaminase activity"/>
    <property type="evidence" value="ECO:0007669"/>
    <property type="project" value="UniProtKB-KW"/>
</dbReference>
<dbReference type="SUPFAM" id="SSF53383">
    <property type="entry name" value="PLP-dependent transferases"/>
    <property type="match status" value="1"/>
</dbReference>
<evidence type="ECO:0000256" key="1">
    <source>
        <dbReference type="ARBA" id="ARBA00022642"/>
    </source>
</evidence>
<evidence type="ECO:0000313" key="5">
    <source>
        <dbReference type="EMBL" id="VVE16493.1"/>
    </source>
</evidence>
<reference evidence="5 6" key="1">
    <citation type="submission" date="2019-08" db="EMBL/GenBank/DDBJ databases">
        <authorList>
            <person name="Peeters C."/>
        </authorList>
    </citation>
    <scope>NUCLEOTIDE SEQUENCE [LARGE SCALE GENOMIC DNA]</scope>
    <source>
        <strain evidence="5 6">LMG 31106</strain>
    </source>
</reference>
<dbReference type="GO" id="GO:0019441">
    <property type="term" value="P:L-tryptophan catabolic process to kynurenine"/>
    <property type="evidence" value="ECO:0007669"/>
    <property type="project" value="TreeGrafter"/>
</dbReference>
<sequence length="397" mass="42546">MQSQYGDDDFGGWLLYHSVGAWPGRQTQIAAALSEFAREWCAPDDRHWASALASKQALLADLTTLIGAPPHQVSQWYTAQNVTDALHRFLDALGPARLAGRTILVAADAFPSLHFLLSGLASRYGYALRTVPLRPNAHYLHDDDFVDAWSDDVALAVVTWVSSLTSKRVDLPRLVAHAHSRHSLLALDVTQGLGIVPFDIVQTPVDFLCGSTLKWLGGVPGAGVAWISPSLDIDALAPAARGWFSQGNPFNWDLDRFAFAPDARRLDTGTPSVLPFLASRPGVRWLLDQPPGALRAHNRALCDAIIEMSDRLGIALLSPRDPSMRGGSVMLGLPARTDPQSLIAALAAHHVHADVRGTTLRLSPGPCTTMSGVQRMAHVLSGAPSGVAARAVQGTGT</sequence>
<gene>
    <name evidence="5" type="ORF">PCE31106_02902</name>
</gene>
<dbReference type="Gene3D" id="3.40.640.10">
    <property type="entry name" value="Type I PLP-dependent aspartate aminotransferase-like (Major domain)"/>
    <property type="match status" value="1"/>
</dbReference>
<accession>A0A5E4VXC2</accession>
<feature type="domain" description="Aminotransferase class V" evidence="4">
    <location>
        <begin position="80"/>
        <end position="319"/>
    </location>
</feature>
<dbReference type="Proteomes" id="UP000384354">
    <property type="component" value="Unassembled WGS sequence"/>
</dbReference>
<dbReference type="GO" id="GO:0030170">
    <property type="term" value="F:pyridoxal phosphate binding"/>
    <property type="evidence" value="ECO:0007669"/>
    <property type="project" value="InterPro"/>
</dbReference>
<dbReference type="GO" id="GO:0043420">
    <property type="term" value="P:anthranilate metabolic process"/>
    <property type="evidence" value="ECO:0007669"/>
    <property type="project" value="TreeGrafter"/>
</dbReference>
<dbReference type="Pfam" id="PF00266">
    <property type="entry name" value="Aminotran_5"/>
    <property type="match status" value="1"/>
</dbReference>
<keyword evidence="3" id="KW-0663">Pyridoxal phosphate</keyword>
<dbReference type="OrthoDB" id="9764293at2"/>
<dbReference type="RefSeq" id="WP_150563822.1">
    <property type="nucleotide sequence ID" value="NZ_CABPSL010000011.1"/>
</dbReference>
<dbReference type="InterPro" id="IPR000192">
    <property type="entry name" value="Aminotrans_V_dom"/>
</dbReference>